<comment type="caution">
    <text evidence="4">The sequence shown here is derived from an EMBL/GenBank/DDBJ whole genome shotgun (WGS) entry which is preliminary data.</text>
</comment>
<dbReference type="Gene3D" id="3.75.10.10">
    <property type="entry name" value="L-arginine/glycine Amidinotransferase, Chain A"/>
    <property type="match status" value="1"/>
</dbReference>
<dbReference type="GO" id="GO:0016990">
    <property type="term" value="F:arginine deiminase activity"/>
    <property type="evidence" value="ECO:0007669"/>
    <property type="project" value="UniProtKB-EC"/>
</dbReference>
<keyword evidence="4" id="KW-0808">Transferase</keyword>
<protein>
    <recommendedName>
        <fullName evidence="2">arginine deiminase</fullName>
        <ecNumber evidence="2">3.5.3.6</ecNumber>
    </recommendedName>
</protein>
<evidence type="ECO:0000256" key="2">
    <source>
        <dbReference type="ARBA" id="ARBA00012171"/>
    </source>
</evidence>
<evidence type="ECO:0000256" key="1">
    <source>
        <dbReference type="ARBA" id="ARBA00005213"/>
    </source>
</evidence>
<dbReference type="GO" id="GO:0019546">
    <property type="term" value="P:L-arginine deiminase pathway"/>
    <property type="evidence" value="ECO:0007669"/>
    <property type="project" value="TreeGrafter"/>
</dbReference>
<proteinExistence type="predicted"/>
<dbReference type="PANTHER" id="PTHR47271:SF2">
    <property type="entry name" value="ARGININE DEIMINASE"/>
    <property type="match status" value="1"/>
</dbReference>
<sequence>MRDMNAITEGEWRYNQLIKLFPSEAEPAFEDTTQQEAVWGQKWGCNNDVGRLRMVMMHRPGDEVNIVDTSKRMENNAFGDVEAGWYWRGDTGPDLAAMQAQHDSYVATLRGEGVEVVYLDSIAPGRMKSCFTRDSLIAVKGGAIVTRMGPKIRRGEERPVTQTLARMGCPILRTISGNGVAEGGSFAWLNPTTAVIGISSRTTESGADQIEEVLRTQGVELLRIQLTGYRLHIDGVFVMLAPDLAIANIALLPYWFLEKLGELGIHVIEVGYEDDVSIINCLAIAPGRVVMPEGVSEKTRKALIGAGVDIIPVKYDKMISGGGGLHCSTGPLIRDDI</sequence>
<dbReference type="EC" id="3.5.3.6" evidence="2"/>
<accession>A0A4P5NKP3</accession>
<evidence type="ECO:0000256" key="3">
    <source>
        <dbReference type="ARBA" id="ARBA00049429"/>
    </source>
</evidence>
<organism evidence="4 5">
    <name type="scientific">Komagataeibacter diospyri</name>
    <dbReference type="NCBI Taxonomy" id="1932662"/>
    <lineage>
        <taxon>Bacteria</taxon>
        <taxon>Pseudomonadati</taxon>
        <taxon>Pseudomonadota</taxon>
        <taxon>Alphaproteobacteria</taxon>
        <taxon>Acetobacterales</taxon>
        <taxon>Acetobacteraceae</taxon>
        <taxon>Komagataeibacter</taxon>
    </lineage>
</organism>
<dbReference type="AlphaFoldDB" id="A0A4P5NKP3"/>
<name>A0A4P5NKP3_9PROT</name>
<comment type="pathway">
    <text evidence="1">Amino-acid degradation; L-arginine degradation via ADI pathway; carbamoyl phosphate from L-arginine: step 1/2.</text>
</comment>
<dbReference type="EMBL" id="BDLU01000012">
    <property type="protein sequence ID" value="GCE82188.1"/>
    <property type="molecule type" value="Genomic_DNA"/>
</dbReference>
<keyword evidence="5" id="KW-1185">Reference proteome</keyword>
<dbReference type="Pfam" id="PF19420">
    <property type="entry name" value="DDAH_eukar"/>
    <property type="match status" value="1"/>
</dbReference>
<evidence type="ECO:0000313" key="4">
    <source>
        <dbReference type="EMBL" id="GCE82188.1"/>
    </source>
</evidence>
<dbReference type="SUPFAM" id="SSF55909">
    <property type="entry name" value="Pentein"/>
    <property type="match status" value="1"/>
</dbReference>
<dbReference type="PANTHER" id="PTHR47271">
    <property type="entry name" value="ARGININE DEIMINASE"/>
    <property type="match status" value="1"/>
</dbReference>
<accession>A0A4V0WN12</accession>
<dbReference type="Proteomes" id="UP000315095">
    <property type="component" value="Unassembled WGS sequence"/>
</dbReference>
<dbReference type="GO" id="GO:0016740">
    <property type="term" value="F:transferase activity"/>
    <property type="evidence" value="ECO:0007669"/>
    <property type="project" value="UniProtKB-KW"/>
</dbReference>
<comment type="catalytic activity">
    <reaction evidence="3">
        <text>L-arginine + H2O = L-citrulline + NH4(+)</text>
        <dbReference type="Rhea" id="RHEA:19597"/>
        <dbReference type="ChEBI" id="CHEBI:15377"/>
        <dbReference type="ChEBI" id="CHEBI:28938"/>
        <dbReference type="ChEBI" id="CHEBI:32682"/>
        <dbReference type="ChEBI" id="CHEBI:57743"/>
        <dbReference type="EC" id="3.5.3.6"/>
    </reaction>
</comment>
<evidence type="ECO:0000313" key="5">
    <source>
        <dbReference type="Proteomes" id="UP000315095"/>
    </source>
</evidence>
<gene>
    <name evidence="4" type="ORF">MSKU9_0329</name>
</gene>
<reference evidence="5" key="1">
    <citation type="submission" date="2017-01" db="EMBL/GenBank/DDBJ databases">
        <title>Komagataeibacter sp. MSKU9 whole genome sequencing project.</title>
        <authorList>
            <person name="Matsutani M."/>
            <person name="Naloka K."/>
            <person name="Theeragool G."/>
            <person name="Yakushi T."/>
            <person name="Matsushita K."/>
        </authorList>
    </citation>
    <scope>NUCLEOTIDE SEQUENCE [LARGE SCALE GENOMIC DNA]</scope>
    <source>
        <strain evidence="5">MSKU9</strain>
    </source>
</reference>